<dbReference type="STRING" id="759272.G0SA80"/>
<dbReference type="GeneID" id="18258169"/>
<dbReference type="PANTHER" id="PTHR42090">
    <property type="match status" value="1"/>
</dbReference>
<evidence type="ECO:0000313" key="2">
    <source>
        <dbReference type="EMBL" id="EGS19652.1"/>
    </source>
</evidence>
<dbReference type="PANTHER" id="PTHR42090:SF1">
    <property type="match status" value="1"/>
</dbReference>
<accession>G0SA80</accession>
<evidence type="ECO:0000313" key="3">
    <source>
        <dbReference type="Proteomes" id="UP000008066"/>
    </source>
</evidence>
<sequence>MSLTRTLRPLIPSWALLHPRILPPFQPCRALQTAALQYPYKDSQDRESLKPRPSMEESQSASADEIAEKQVSWDGNVTDPDLERSAAALESGGNPGYCNPLDLSAADREWGGTMTSEDAADKSDKKIRSRHEKGKKHGKVAPLPDKKASIKGALPKRE</sequence>
<dbReference type="RefSeq" id="XP_006694537.1">
    <property type="nucleotide sequence ID" value="XM_006694474.1"/>
</dbReference>
<feature type="compositionally biased region" description="Basic and acidic residues" evidence="1">
    <location>
        <begin position="42"/>
        <end position="55"/>
    </location>
</feature>
<organism evidence="3">
    <name type="scientific">Chaetomium thermophilum (strain DSM 1495 / CBS 144.50 / IMI 039719)</name>
    <name type="common">Thermochaetoides thermophila</name>
    <dbReference type="NCBI Taxonomy" id="759272"/>
    <lineage>
        <taxon>Eukaryota</taxon>
        <taxon>Fungi</taxon>
        <taxon>Dikarya</taxon>
        <taxon>Ascomycota</taxon>
        <taxon>Pezizomycotina</taxon>
        <taxon>Sordariomycetes</taxon>
        <taxon>Sordariomycetidae</taxon>
        <taxon>Sordariales</taxon>
        <taxon>Chaetomiaceae</taxon>
        <taxon>Thermochaetoides</taxon>
    </lineage>
</organism>
<feature type="compositionally biased region" description="Basic residues" evidence="1">
    <location>
        <begin position="127"/>
        <end position="139"/>
    </location>
</feature>
<proteinExistence type="predicted"/>
<dbReference type="eggNOG" id="ENOG502SZQW">
    <property type="taxonomic scope" value="Eukaryota"/>
</dbReference>
<dbReference type="KEGG" id="cthr:CTHT_0041310"/>
<dbReference type="OrthoDB" id="423498at2759"/>
<reference evidence="2 3" key="1">
    <citation type="journal article" date="2011" name="Cell">
        <title>Insight into structure and assembly of the nuclear pore complex by utilizing the genome of a eukaryotic thermophile.</title>
        <authorList>
            <person name="Amlacher S."/>
            <person name="Sarges P."/>
            <person name="Flemming D."/>
            <person name="van Noort V."/>
            <person name="Kunze R."/>
            <person name="Devos D.P."/>
            <person name="Arumugam M."/>
            <person name="Bork P."/>
            <person name="Hurt E."/>
        </authorList>
    </citation>
    <scope>NUCLEOTIDE SEQUENCE [LARGE SCALE GENOMIC DNA]</scope>
    <source>
        <strain evidence="3">DSM 1495 / CBS 144.50 / IMI 039719</strain>
    </source>
</reference>
<protein>
    <submittedName>
        <fullName evidence="2">Uncharacterized protein</fullName>
    </submittedName>
</protein>
<gene>
    <name evidence="2" type="ORF">CTHT_0041310</name>
</gene>
<dbReference type="EMBL" id="GL988043">
    <property type="protein sequence ID" value="EGS19652.1"/>
    <property type="molecule type" value="Genomic_DNA"/>
</dbReference>
<dbReference type="AlphaFoldDB" id="G0SA80"/>
<name>G0SA80_CHATD</name>
<dbReference type="HOGENOM" id="CLU_1669187_0_0_1"/>
<keyword evidence="3" id="KW-1185">Reference proteome</keyword>
<feature type="region of interest" description="Disordered" evidence="1">
    <location>
        <begin position="39"/>
        <end position="158"/>
    </location>
</feature>
<dbReference type="Proteomes" id="UP000008066">
    <property type="component" value="Unassembled WGS sequence"/>
</dbReference>
<evidence type="ECO:0000256" key="1">
    <source>
        <dbReference type="SAM" id="MobiDB-lite"/>
    </source>
</evidence>